<keyword evidence="3 7" id="KW-0812">Transmembrane</keyword>
<keyword evidence="4 7" id="KW-1133">Transmembrane helix</keyword>
<dbReference type="PANTHER" id="PTHR23506:SF23">
    <property type="entry name" value="GH10249P"/>
    <property type="match status" value="1"/>
</dbReference>
<evidence type="ECO:0000256" key="5">
    <source>
        <dbReference type="ARBA" id="ARBA00023136"/>
    </source>
</evidence>
<dbReference type="InterPro" id="IPR050930">
    <property type="entry name" value="MFS_Vesicular_Transporter"/>
</dbReference>
<evidence type="ECO:0000256" key="1">
    <source>
        <dbReference type="ARBA" id="ARBA00004141"/>
    </source>
</evidence>
<evidence type="ECO:0000256" key="7">
    <source>
        <dbReference type="SAM" id="Phobius"/>
    </source>
</evidence>
<evidence type="ECO:0000256" key="6">
    <source>
        <dbReference type="SAM" id="MobiDB-lite"/>
    </source>
</evidence>
<evidence type="ECO:0000256" key="4">
    <source>
        <dbReference type="ARBA" id="ARBA00022989"/>
    </source>
</evidence>
<reference evidence="9" key="1">
    <citation type="submission" date="2021-02" db="EMBL/GenBank/DDBJ databases">
        <authorList>
            <person name="Dougan E. K."/>
            <person name="Rhodes N."/>
            <person name="Thang M."/>
            <person name="Chan C."/>
        </authorList>
    </citation>
    <scope>NUCLEOTIDE SEQUENCE</scope>
</reference>
<feature type="transmembrane region" description="Helical" evidence="7">
    <location>
        <begin position="355"/>
        <end position="374"/>
    </location>
</feature>
<evidence type="ECO:0000256" key="3">
    <source>
        <dbReference type="ARBA" id="ARBA00022692"/>
    </source>
</evidence>
<keyword evidence="8" id="KW-0732">Signal</keyword>
<comment type="subcellular location">
    <subcellularLocation>
        <location evidence="1">Membrane</location>
        <topology evidence="1">Multi-pass membrane protein</topology>
    </subcellularLocation>
</comment>
<dbReference type="EMBL" id="CAJNDS010002722">
    <property type="protein sequence ID" value="CAE7573331.1"/>
    <property type="molecule type" value="Genomic_DNA"/>
</dbReference>
<dbReference type="SUPFAM" id="SSF103473">
    <property type="entry name" value="MFS general substrate transporter"/>
    <property type="match status" value="1"/>
</dbReference>
<gene>
    <name evidence="9" type="primary">slc18a3a</name>
    <name evidence="9" type="ORF">SNAT2548_LOCUS32683</name>
</gene>
<feature type="chain" id="PRO_5032756548" evidence="8">
    <location>
        <begin position="21"/>
        <end position="514"/>
    </location>
</feature>
<evidence type="ECO:0000313" key="10">
    <source>
        <dbReference type="Proteomes" id="UP000604046"/>
    </source>
</evidence>
<dbReference type="GO" id="GO:0016020">
    <property type="term" value="C:membrane"/>
    <property type="evidence" value="ECO:0007669"/>
    <property type="project" value="UniProtKB-SubCell"/>
</dbReference>
<dbReference type="GO" id="GO:0022857">
    <property type="term" value="F:transmembrane transporter activity"/>
    <property type="evidence" value="ECO:0007669"/>
    <property type="project" value="InterPro"/>
</dbReference>
<accession>A0A812UPY7</accession>
<sequence length="514" mass="54809">MAHLRFTLLGLLLLSAYTGAAPCSSGDASVVTSMMGVNASKCLDVSVDSWHRRRTAMELLQTDVIRVKRRGPSGTSATQFRVAPAQAVQSQQAPEVLCVAGGILFLLCFLLVLKCASLDILVGIATFLDHFMTTGLWPLTPTVTPNYQLIAVLQGSKNVVACLLVPFLGRLIDGREAKSLRLGMLCAVLCSLGYALKESYALWLAMRTLSGFSTAAIVWGGFAYLNRVYASDATARVKAVSTAMAGLYAGMVAGPQVAGIFVDDSRLMFLLLTGVQMCTWLTLHFRLPELSQLEEPMPKPTEQVEQVGMLELIMDPGIRRPTVALFLGIAAEAAVNATAWEYMTSLGYDHVKQSLTWLMVTIPGVISVNLVPALRSVADGKTLQTSAVLLSGGTALVHFGSHYIFLALTLLGTSFASGLLNGNVAAMLANRSQEKYDGTGQVFVLSSTADQAAYVFGPCVGSSLCRYASFPVMCHVIGACLMLYAILQSGPDDGPEAKAKTTTGHAQPETSRSD</sequence>
<feature type="transmembrane region" description="Helical" evidence="7">
    <location>
        <begin position="120"/>
        <end position="140"/>
    </location>
</feature>
<dbReference type="Gene3D" id="1.20.1250.20">
    <property type="entry name" value="MFS general substrate transporter like domains"/>
    <property type="match status" value="1"/>
</dbReference>
<feature type="signal peptide" evidence="8">
    <location>
        <begin position="1"/>
        <end position="20"/>
    </location>
</feature>
<keyword evidence="10" id="KW-1185">Reference proteome</keyword>
<dbReference type="PANTHER" id="PTHR23506">
    <property type="entry name" value="GH10249P"/>
    <property type="match status" value="1"/>
</dbReference>
<feature type="transmembrane region" description="Helical" evidence="7">
    <location>
        <begin position="323"/>
        <end position="343"/>
    </location>
</feature>
<protein>
    <submittedName>
        <fullName evidence="9">Slc18a3a protein</fullName>
    </submittedName>
</protein>
<feature type="transmembrane region" description="Helical" evidence="7">
    <location>
        <begin position="93"/>
        <end position="113"/>
    </location>
</feature>
<dbReference type="InterPro" id="IPR036259">
    <property type="entry name" value="MFS_trans_sf"/>
</dbReference>
<keyword evidence="2" id="KW-0813">Transport</keyword>
<feature type="transmembrane region" description="Helical" evidence="7">
    <location>
        <begin position="202"/>
        <end position="225"/>
    </location>
</feature>
<evidence type="ECO:0000313" key="9">
    <source>
        <dbReference type="EMBL" id="CAE7573331.1"/>
    </source>
</evidence>
<feature type="transmembrane region" description="Helical" evidence="7">
    <location>
        <begin position="386"/>
        <end position="411"/>
    </location>
</feature>
<dbReference type="InterPro" id="IPR011701">
    <property type="entry name" value="MFS"/>
</dbReference>
<evidence type="ECO:0000256" key="8">
    <source>
        <dbReference type="SAM" id="SignalP"/>
    </source>
</evidence>
<feature type="transmembrane region" description="Helical" evidence="7">
    <location>
        <begin position="146"/>
        <end position="168"/>
    </location>
</feature>
<dbReference type="Proteomes" id="UP000604046">
    <property type="component" value="Unassembled WGS sequence"/>
</dbReference>
<keyword evidence="5 7" id="KW-0472">Membrane</keyword>
<feature type="region of interest" description="Disordered" evidence="6">
    <location>
        <begin position="494"/>
        <end position="514"/>
    </location>
</feature>
<dbReference type="AlphaFoldDB" id="A0A812UPY7"/>
<evidence type="ECO:0000256" key="2">
    <source>
        <dbReference type="ARBA" id="ARBA00022448"/>
    </source>
</evidence>
<name>A0A812UPY7_9DINO</name>
<dbReference type="Pfam" id="PF07690">
    <property type="entry name" value="MFS_1"/>
    <property type="match status" value="1"/>
</dbReference>
<feature type="transmembrane region" description="Helical" evidence="7">
    <location>
        <begin position="237"/>
        <end position="261"/>
    </location>
</feature>
<feature type="compositionally biased region" description="Polar residues" evidence="6">
    <location>
        <begin position="500"/>
        <end position="514"/>
    </location>
</feature>
<organism evidence="9 10">
    <name type="scientific">Symbiodinium natans</name>
    <dbReference type="NCBI Taxonomy" id="878477"/>
    <lineage>
        <taxon>Eukaryota</taxon>
        <taxon>Sar</taxon>
        <taxon>Alveolata</taxon>
        <taxon>Dinophyceae</taxon>
        <taxon>Suessiales</taxon>
        <taxon>Symbiodiniaceae</taxon>
        <taxon>Symbiodinium</taxon>
    </lineage>
</organism>
<comment type="caution">
    <text evidence="9">The sequence shown here is derived from an EMBL/GenBank/DDBJ whole genome shotgun (WGS) entry which is preliminary data.</text>
</comment>
<proteinExistence type="predicted"/>